<organism evidence="2 3">
    <name type="scientific">Pinctada imbricata</name>
    <name type="common">Atlantic pearl-oyster</name>
    <name type="synonym">Pinctada martensii</name>
    <dbReference type="NCBI Taxonomy" id="66713"/>
    <lineage>
        <taxon>Eukaryota</taxon>
        <taxon>Metazoa</taxon>
        <taxon>Spiralia</taxon>
        <taxon>Lophotrochozoa</taxon>
        <taxon>Mollusca</taxon>
        <taxon>Bivalvia</taxon>
        <taxon>Autobranchia</taxon>
        <taxon>Pteriomorphia</taxon>
        <taxon>Pterioida</taxon>
        <taxon>Pterioidea</taxon>
        <taxon>Pteriidae</taxon>
        <taxon>Pinctada</taxon>
    </lineage>
</organism>
<dbReference type="EMBL" id="VSWD01000011">
    <property type="protein sequence ID" value="KAK3088228.1"/>
    <property type="molecule type" value="Genomic_DNA"/>
</dbReference>
<sequence>MPDKFNMSSMYKIGIGRGGNAFHSITKDGTERKVAYSTLLRCEATPIWITWKNGRIAAGNGTDVTMNVAIEWTDGEPLVIKDIGLSSWNKIWTFQIIDPLYA</sequence>
<dbReference type="Proteomes" id="UP001186944">
    <property type="component" value="Unassembled WGS sequence"/>
</dbReference>
<gene>
    <name evidence="2" type="ORF">FSP39_016392</name>
</gene>
<evidence type="ECO:0000259" key="1">
    <source>
        <dbReference type="Pfam" id="PF12248"/>
    </source>
</evidence>
<dbReference type="Pfam" id="PF12248">
    <property type="entry name" value="Methyltransf_FA"/>
    <property type="match status" value="1"/>
</dbReference>
<keyword evidence="3" id="KW-1185">Reference proteome</keyword>
<evidence type="ECO:0000313" key="2">
    <source>
        <dbReference type="EMBL" id="KAK3088228.1"/>
    </source>
</evidence>
<name>A0AA89BNQ8_PINIB</name>
<feature type="domain" description="Farnesoic acid O-methyl transferase" evidence="1">
    <location>
        <begin position="6"/>
        <end position="99"/>
    </location>
</feature>
<proteinExistence type="predicted"/>
<dbReference type="InterPro" id="IPR022041">
    <property type="entry name" value="Methyltransf_FA"/>
</dbReference>
<reference evidence="2" key="1">
    <citation type="submission" date="2019-08" db="EMBL/GenBank/DDBJ databases">
        <title>The improved chromosome-level genome for the pearl oyster Pinctada fucata martensii using PacBio sequencing and Hi-C.</title>
        <authorList>
            <person name="Zheng Z."/>
        </authorList>
    </citation>
    <scope>NUCLEOTIDE SEQUENCE</scope>
    <source>
        <strain evidence="2">ZZ-2019</strain>
        <tissue evidence="2">Adductor muscle</tissue>
    </source>
</reference>
<protein>
    <recommendedName>
        <fullName evidence="1">Farnesoic acid O-methyl transferase domain-containing protein</fullName>
    </recommendedName>
</protein>
<dbReference type="AlphaFoldDB" id="A0AA89BNQ8"/>
<accession>A0AA89BNQ8</accession>
<evidence type="ECO:0000313" key="3">
    <source>
        <dbReference type="Proteomes" id="UP001186944"/>
    </source>
</evidence>
<comment type="caution">
    <text evidence="2">The sequence shown here is derived from an EMBL/GenBank/DDBJ whole genome shotgun (WGS) entry which is preliminary data.</text>
</comment>